<dbReference type="RefSeq" id="WP_143879202.1">
    <property type="nucleotide sequence ID" value="NZ_BAABLZ010000001.1"/>
</dbReference>
<keyword evidence="1" id="KW-0812">Transmembrane</keyword>
<reference evidence="2 3" key="1">
    <citation type="submission" date="2019-07" db="EMBL/GenBank/DDBJ databases">
        <title>Lysobacter weifangensis sp. nov., isolated from bensulfuron-methyl contaminated farmland soil.</title>
        <authorList>
            <person name="Zhao H."/>
        </authorList>
    </citation>
    <scope>NUCLEOTIDE SEQUENCE [LARGE SCALE GENOMIC DNA]</scope>
    <source>
        <strain evidence="2 3">CC-Bw-6</strain>
    </source>
</reference>
<evidence type="ECO:0008006" key="4">
    <source>
        <dbReference type="Google" id="ProtNLM"/>
    </source>
</evidence>
<dbReference type="Proteomes" id="UP000315891">
    <property type="component" value="Chromosome"/>
</dbReference>
<name>A0A516V587_9GAMM</name>
<feature type="transmembrane region" description="Helical" evidence="1">
    <location>
        <begin position="59"/>
        <end position="80"/>
    </location>
</feature>
<evidence type="ECO:0000313" key="2">
    <source>
        <dbReference type="EMBL" id="QDQ73690.1"/>
    </source>
</evidence>
<protein>
    <recommendedName>
        <fullName evidence="4">DUF1440 domain-containing protein</fullName>
    </recommendedName>
</protein>
<dbReference type="AlphaFoldDB" id="A0A516V587"/>
<gene>
    <name evidence="2" type="ORF">FNZ56_07295</name>
</gene>
<evidence type="ECO:0000313" key="3">
    <source>
        <dbReference type="Proteomes" id="UP000315891"/>
    </source>
</evidence>
<dbReference type="EMBL" id="CP041742">
    <property type="protein sequence ID" value="QDQ73690.1"/>
    <property type="molecule type" value="Genomic_DNA"/>
</dbReference>
<accession>A0A516V587</accession>
<sequence length="154" mass="15992">MKANATKAIVVGGLLGGAGDLLFAIAWAGINGMAPQKLLQVIASGWFGQAAFEGGWNTAAIGFASHFGIALVVAALFSALVTRVPGLLERPLVAGMALGVATFLVMRLVVLPLSAFPFPVKMFTLGAALDLLSHLFLFGTPIAFARRYFGTRSA</sequence>
<feature type="transmembrane region" description="Helical" evidence="1">
    <location>
        <begin position="92"/>
        <end position="116"/>
    </location>
</feature>
<feature type="transmembrane region" description="Helical" evidence="1">
    <location>
        <begin position="9"/>
        <end position="30"/>
    </location>
</feature>
<keyword evidence="3" id="KW-1185">Reference proteome</keyword>
<keyword evidence="1" id="KW-1133">Transmembrane helix</keyword>
<organism evidence="2 3">
    <name type="scientific">Pseudoluteimonas lycopersici</name>
    <dbReference type="NCBI Taxonomy" id="1324796"/>
    <lineage>
        <taxon>Bacteria</taxon>
        <taxon>Pseudomonadati</taxon>
        <taxon>Pseudomonadota</taxon>
        <taxon>Gammaproteobacteria</taxon>
        <taxon>Lysobacterales</taxon>
        <taxon>Lysobacteraceae</taxon>
        <taxon>Pseudoluteimonas</taxon>
    </lineage>
</organism>
<dbReference type="OrthoDB" id="6026534at2"/>
<feature type="transmembrane region" description="Helical" evidence="1">
    <location>
        <begin position="122"/>
        <end position="144"/>
    </location>
</feature>
<keyword evidence="1" id="KW-0472">Membrane</keyword>
<proteinExistence type="predicted"/>
<evidence type="ECO:0000256" key="1">
    <source>
        <dbReference type="SAM" id="Phobius"/>
    </source>
</evidence>